<keyword evidence="3" id="KW-1185">Reference proteome</keyword>
<feature type="compositionally biased region" description="Basic and acidic residues" evidence="1">
    <location>
        <begin position="90"/>
        <end position="101"/>
    </location>
</feature>
<feature type="compositionally biased region" description="Basic residues" evidence="1">
    <location>
        <begin position="122"/>
        <end position="140"/>
    </location>
</feature>
<evidence type="ECO:0000313" key="3">
    <source>
        <dbReference type="Proteomes" id="UP001630127"/>
    </source>
</evidence>
<reference evidence="2 3" key="1">
    <citation type="submission" date="2024-11" db="EMBL/GenBank/DDBJ databases">
        <title>A near-complete genome assembly of Cinchona calisaya.</title>
        <authorList>
            <person name="Lian D.C."/>
            <person name="Zhao X.W."/>
            <person name="Wei L."/>
        </authorList>
    </citation>
    <scope>NUCLEOTIDE SEQUENCE [LARGE SCALE GENOMIC DNA]</scope>
    <source>
        <tissue evidence="2">Nenye</tissue>
    </source>
</reference>
<name>A0ABD2ZMC3_9GENT</name>
<proteinExistence type="predicted"/>
<dbReference type="AlphaFoldDB" id="A0ABD2ZMC3"/>
<evidence type="ECO:0000313" key="2">
    <source>
        <dbReference type="EMBL" id="KAL3520016.1"/>
    </source>
</evidence>
<feature type="region of interest" description="Disordered" evidence="1">
    <location>
        <begin position="78"/>
        <end position="152"/>
    </location>
</feature>
<comment type="caution">
    <text evidence="2">The sequence shown here is derived from an EMBL/GenBank/DDBJ whole genome shotgun (WGS) entry which is preliminary data.</text>
</comment>
<gene>
    <name evidence="2" type="ORF">ACH5RR_018165</name>
</gene>
<dbReference type="Proteomes" id="UP001630127">
    <property type="component" value="Unassembled WGS sequence"/>
</dbReference>
<accession>A0ABD2ZMC3</accession>
<organism evidence="2 3">
    <name type="scientific">Cinchona calisaya</name>
    <dbReference type="NCBI Taxonomy" id="153742"/>
    <lineage>
        <taxon>Eukaryota</taxon>
        <taxon>Viridiplantae</taxon>
        <taxon>Streptophyta</taxon>
        <taxon>Embryophyta</taxon>
        <taxon>Tracheophyta</taxon>
        <taxon>Spermatophyta</taxon>
        <taxon>Magnoliopsida</taxon>
        <taxon>eudicotyledons</taxon>
        <taxon>Gunneridae</taxon>
        <taxon>Pentapetalae</taxon>
        <taxon>asterids</taxon>
        <taxon>lamiids</taxon>
        <taxon>Gentianales</taxon>
        <taxon>Rubiaceae</taxon>
        <taxon>Cinchonoideae</taxon>
        <taxon>Cinchoneae</taxon>
        <taxon>Cinchona</taxon>
    </lineage>
</organism>
<protein>
    <submittedName>
        <fullName evidence="2">Uncharacterized protein</fullName>
    </submittedName>
</protein>
<sequence>MFAQFIRNHEASIRNLENHMGEIARQFTERPQGTMPSDTIPNPLDGNHREHAKAVVSLDHNELMRMRIMVWKRRYKQRVRKSKKKVGLSSKEEPKQQREPAKYQIPSRRKMKRKLYPLSHQSKFKFRSPKGSKLRTRRKSLRDFWKSSKSWR</sequence>
<evidence type="ECO:0000256" key="1">
    <source>
        <dbReference type="SAM" id="MobiDB-lite"/>
    </source>
</evidence>
<dbReference type="EMBL" id="JBJUIK010000008">
    <property type="protein sequence ID" value="KAL3520016.1"/>
    <property type="molecule type" value="Genomic_DNA"/>
</dbReference>